<keyword evidence="2" id="KW-1185">Reference proteome</keyword>
<reference evidence="1 2" key="1">
    <citation type="submission" date="2021-03" db="EMBL/GenBank/DDBJ databases">
        <title>Complete genome of Streptomyces formicae strain 1H-GS9 (DSM 100524).</title>
        <authorList>
            <person name="Atanasov K.E."/>
            <person name="Altabella T."/>
            <person name="Ferrer A."/>
        </authorList>
    </citation>
    <scope>NUCLEOTIDE SEQUENCE [LARGE SCALE GENOMIC DNA]</scope>
    <source>
        <strain evidence="1 2">1H-GS9</strain>
    </source>
</reference>
<proteinExistence type="predicted"/>
<organism evidence="1 2">
    <name type="scientific">Streptomyces formicae</name>
    <dbReference type="NCBI Taxonomy" id="1616117"/>
    <lineage>
        <taxon>Bacteria</taxon>
        <taxon>Bacillati</taxon>
        <taxon>Actinomycetota</taxon>
        <taxon>Actinomycetes</taxon>
        <taxon>Kitasatosporales</taxon>
        <taxon>Streptomycetaceae</taxon>
        <taxon>Streptomyces</taxon>
    </lineage>
</organism>
<protein>
    <submittedName>
        <fullName evidence="1">Uncharacterized protein</fullName>
    </submittedName>
</protein>
<evidence type="ECO:0000313" key="2">
    <source>
        <dbReference type="Proteomes" id="UP000828924"/>
    </source>
</evidence>
<accession>A0ABY3WTR3</accession>
<dbReference type="Proteomes" id="UP000828924">
    <property type="component" value="Chromosome"/>
</dbReference>
<dbReference type="RefSeq" id="WP_242338346.1">
    <property type="nucleotide sequence ID" value="NZ_CP071872.1"/>
</dbReference>
<evidence type="ECO:0000313" key="1">
    <source>
        <dbReference type="EMBL" id="UNM16048.1"/>
    </source>
</evidence>
<dbReference type="EMBL" id="CP071872">
    <property type="protein sequence ID" value="UNM16048.1"/>
    <property type="molecule type" value="Genomic_DNA"/>
</dbReference>
<sequence>MSTQTLGELNAPLRTLQILSAQYPNLPAPGVSVSTIYPDLLELSFHDDFAGFEAWRDALEIAPESVTHHVQGNGRTGVLIVRTEYAGARLHLIGYATVPAPGGGRSRSEVGP</sequence>
<name>A0ABY3WTR3_9ACTN</name>
<gene>
    <name evidence="1" type="ORF">J4032_35380</name>
</gene>